<evidence type="ECO:0000256" key="6">
    <source>
        <dbReference type="ARBA" id="ARBA00023136"/>
    </source>
</evidence>
<comment type="similarity">
    <text evidence="2">Belongs to the chromate ion transporter (CHR) (TC 2.A.51) family.</text>
</comment>
<keyword evidence="4 7" id="KW-0812">Transmembrane</keyword>
<evidence type="ECO:0000313" key="8">
    <source>
        <dbReference type="EMBL" id="PUE60537.1"/>
    </source>
</evidence>
<dbReference type="InterPro" id="IPR052518">
    <property type="entry name" value="CHR_Transporter"/>
</dbReference>
<accession>A0A315G4D8</accession>
<dbReference type="PANTHER" id="PTHR43663:SF1">
    <property type="entry name" value="CHROMATE TRANSPORTER"/>
    <property type="match status" value="1"/>
</dbReference>
<keyword evidence="5 7" id="KW-1133">Transmembrane helix</keyword>
<dbReference type="GO" id="GO:0005886">
    <property type="term" value="C:plasma membrane"/>
    <property type="evidence" value="ECO:0007669"/>
    <property type="project" value="UniProtKB-SubCell"/>
</dbReference>
<dbReference type="AlphaFoldDB" id="A0A315G4D8"/>
<sequence length="198" mass="21114">MSITLTLADWGSLFLHFISLSLLAVGGAITTAPDIHRYLVDETHWLSDTQFTSSIALAQGAPGPNVMFVALMGWNVGLNAGGGLAAGWPAVALALWGVLITMVGIMIPSCTLTFVATQWAHRNRDMLAVKAFKSGMAPIVIALLIATGWLLTGNHEYPARDWPLWVLAGATTLVVWKTKTHLLLLLGFGALLGALGWI</sequence>
<evidence type="ECO:0000256" key="2">
    <source>
        <dbReference type="ARBA" id="ARBA00005262"/>
    </source>
</evidence>
<dbReference type="GO" id="GO:0015109">
    <property type="term" value="F:chromate transmembrane transporter activity"/>
    <property type="evidence" value="ECO:0007669"/>
    <property type="project" value="InterPro"/>
</dbReference>
<dbReference type="PANTHER" id="PTHR43663">
    <property type="entry name" value="CHROMATE TRANSPORT PROTEIN-RELATED"/>
    <property type="match status" value="1"/>
</dbReference>
<evidence type="ECO:0000256" key="3">
    <source>
        <dbReference type="ARBA" id="ARBA00022475"/>
    </source>
</evidence>
<feature type="transmembrane region" description="Helical" evidence="7">
    <location>
        <begin position="131"/>
        <end position="151"/>
    </location>
</feature>
<keyword evidence="6 7" id="KW-0472">Membrane</keyword>
<evidence type="ECO:0000256" key="1">
    <source>
        <dbReference type="ARBA" id="ARBA00004651"/>
    </source>
</evidence>
<evidence type="ECO:0000256" key="7">
    <source>
        <dbReference type="SAM" id="Phobius"/>
    </source>
</evidence>
<comment type="caution">
    <text evidence="8">The sequence shown here is derived from an EMBL/GenBank/DDBJ whole genome shotgun (WGS) entry which is preliminary data.</text>
</comment>
<reference evidence="8 9" key="1">
    <citation type="submission" date="2017-04" db="EMBL/GenBank/DDBJ databases">
        <title>Unexpected and diverse lifestyles within the genus Limnohabitans.</title>
        <authorList>
            <person name="Kasalicky V."/>
            <person name="Mehrshad M."/>
            <person name="Andrei S.-A."/>
            <person name="Salcher M."/>
            <person name="Kratochvilova H."/>
            <person name="Simek K."/>
            <person name="Ghai R."/>
        </authorList>
    </citation>
    <scope>NUCLEOTIDE SEQUENCE [LARGE SCALE GENOMIC DNA]</scope>
    <source>
        <strain evidence="8 9">MWH-C5</strain>
    </source>
</reference>
<organism evidence="8 9">
    <name type="scientific">Limnohabitans curvus</name>
    <dbReference type="NCBI Taxonomy" id="323423"/>
    <lineage>
        <taxon>Bacteria</taxon>
        <taxon>Pseudomonadati</taxon>
        <taxon>Pseudomonadota</taxon>
        <taxon>Betaproteobacteria</taxon>
        <taxon>Burkholderiales</taxon>
        <taxon>Comamonadaceae</taxon>
        <taxon>Limnohabitans</taxon>
    </lineage>
</organism>
<keyword evidence="3" id="KW-1003">Cell membrane</keyword>
<evidence type="ECO:0000256" key="4">
    <source>
        <dbReference type="ARBA" id="ARBA00022692"/>
    </source>
</evidence>
<feature type="transmembrane region" description="Helical" evidence="7">
    <location>
        <begin position="66"/>
        <end position="88"/>
    </location>
</feature>
<dbReference type="EMBL" id="NESP01000001">
    <property type="protein sequence ID" value="PUE60537.1"/>
    <property type="molecule type" value="Genomic_DNA"/>
</dbReference>
<keyword evidence="9" id="KW-1185">Reference proteome</keyword>
<protein>
    <submittedName>
        <fullName evidence="8">Chromate transporter</fullName>
    </submittedName>
</protein>
<name>A0A315G4D8_9BURK</name>
<gene>
    <name evidence="8" type="ORF">B9Z44_13745</name>
</gene>
<feature type="transmembrane region" description="Helical" evidence="7">
    <location>
        <begin position="94"/>
        <end position="119"/>
    </location>
</feature>
<dbReference type="InterPro" id="IPR003370">
    <property type="entry name" value="Chromate_transpt"/>
</dbReference>
<evidence type="ECO:0000256" key="5">
    <source>
        <dbReference type="ARBA" id="ARBA00022989"/>
    </source>
</evidence>
<dbReference type="RefSeq" id="WP_108402691.1">
    <property type="nucleotide sequence ID" value="NZ_NESP01000001.1"/>
</dbReference>
<feature type="transmembrane region" description="Helical" evidence="7">
    <location>
        <begin position="180"/>
        <end position="197"/>
    </location>
</feature>
<dbReference type="Pfam" id="PF02417">
    <property type="entry name" value="Chromate_transp"/>
    <property type="match status" value="1"/>
</dbReference>
<evidence type="ECO:0000313" key="9">
    <source>
        <dbReference type="Proteomes" id="UP000251341"/>
    </source>
</evidence>
<comment type="subcellular location">
    <subcellularLocation>
        <location evidence="1">Cell membrane</location>
        <topology evidence="1">Multi-pass membrane protein</topology>
    </subcellularLocation>
</comment>
<dbReference type="Proteomes" id="UP000251341">
    <property type="component" value="Unassembled WGS sequence"/>
</dbReference>
<feature type="transmembrane region" description="Helical" evidence="7">
    <location>
        <begin position="12"/>
        <end position="32"/>
    </location>
</feature>
<proteinExistence type="inferred from homology"/>